<evidence type="ECO:0000313" key="3">
    <source>
        <dbReference type="Proteomes" id="UP001500630"/>
    </source>
</evidence>
<evidence type="ECO:0000313" key="2">
    <source>
        <dbReference type="EMBL" id="GAA3556724.1"/>
    </source>
</evidence>
<name>A0ABP6WU31_9ACTN</name>
<comment type="caution">
    <text evidence="2">The sequence shown here is derived from an EMBL/GenBank/DDBJ whole genome shotgun (WGS) entry which is preliminary data.</text>
</comment>
<dbReference type="Pfam" id="PF13454">
    <property type="entry name" value="NAD_binding_9"/>
    <property type="match status" value="1"/>
</dbReference>
<dbReference type="PANTHER" id="PTHR40254">
    <property type="entry name" value="BLR0577 PROTEIN"/>
    <property type="match status" value="1"/>
</dbReference>
<gene>
    <name evidence="2" type="ORF">GCM10022419_041580</name>
</gene>
<dbReference type="Proteomes" id="UP001500630">
    <property type="component" value="Unassembled WGS sequence"/>
</dbReference>
<accession>A0ABP6WU31</accession>
<organism evidence="2 3">
    <name type="scientific">Nonomuraea rosea</name>
    <dbReference type="NCBI Taxonomy" id="638574"/>
    <lineage>
        <taxon>Bacteria</taxon>
        <taxon>Bacillati</taxon>
        <taxon>Actinomycetota</taxon>
        <taxon>Actinomycetes</taxon>
        <taxon>Streptosporangiales</taxon>
        <taxon>Streptosporangiaceae</taxon>
        <taxon>Nonomuraea</taxon>
    </lineage>
</organism>
<dbReference type="RefSeq" id="WP_345563968.1">
    <property type="nucleotide sequence ID" value="NZ_BAABDQ010000008.1"/>
</dbReference>
<dbReference type="EMBL" id="BAABDQ010000008">
    <property type="protein sequence ID" value="GAA3556724.1"/>
    <property type="molecule type" value="Genomic_DNA"/>
</dbReference>
<keyword evidence="3" id="KW-1185">Reference proteome</keyword>
<proteinExistence type="predicted"/>
<dbReference type="InterPro" id="IPR036188">
    <property type="entry name" value="FAD/NAD-bd_sf"/>
</dbReference>
<dbReference type="PANTHER" id="PTHR40254:SF1">
    <property type="entry name" value="BLR0577 PROTEIN"/>
    <property type="match status" value="1"/>
</dbReference>
<dbReference type="Gene3D" id="3.50.50.60">
    <property type="entry name" value="FAD/NAD(P)-binding domain"/>
    <property type="match status" value="1"/>
</dbReference>
<sequence>MSAVAVIGAGPTGTVLLERICANAPELLGDGRLDVHVVDPYPHGAGRVWRAEQADLLWANSAAADITVFTDASVRCAGPARPGPALAEWLGCEPGFFAPRPVLSRYLAHAFERAVRTAPRNVRVHLHRASATGLAGVRADAQRVELTSGERLEADAVVLAQGHQGVLPTPLEAEQAAFAGRHGLAYLPTGYAADLALDSLPAGEPVLVRGAGLAFVDLMVLLTSGRGGRFTGDGELVYLPSGREPRLFVGSRRGVPYHAKIGYRPAGAPAGSPGFVDPGAPPGELRAAVAKELAYAYYRELFTAHPSRTKIGWNAFEAAFAAAEWGGKQARALVTKSVSRYADRLHLDRLDRPLHGMRFGDLAGLQRWMHGYLGADLERRADPAHSADLAMIHGLIAVRAALGEGPADPWFDGLFNFVASGPPPRRLAELRALARAGVVTFLGAGMRVEQDARAGVWRATSLSVPGAVEARALAEARLPAPSVSRGTDPLVAGLHARGECREVSGLLDVRLPDRRLVGADGLAHPRRFAFGAWTAGGRGAAGFARPGADAPLFRHADALARTVLAQTAGARLRTAA</sequence>
<dbReference type="InterPro" id="IPR038732">
    <property type="entry name" value="HpyO/CreE_NAD-binding"/>
</dbReference>
<protein>
    <submittedName>
        <fullName evidence="2">FAD/NAD(P)-binding protein</fullName>
    </submittedName>
</protein>
<dbReference type="InterPro" id="IPR052189">
    <property type="entry name" value="L-asp_N-monooxygenase_NS-form"/>
</dbReference>
<feature type="domain" description="FAD-dependent urate hydroxylase HpyO/Asp monooxygenase CreE-like FAD/NAD(P)-binding" evidence="1">
    <location>
        <begin position="5"/>
        <end position="164"/>
    </location>
</feature>
<evidence type="ECO:0000259" key="1">
    <source>
        <dbReference type="Pfam" id="PF13454"/>
    </source>
</evidence>
<reference evidence="3" key="1">
    <citation type="journal article" date="2019" name="Int. J. Syst. Evol. Microbiol.">
        <title>The Global Catalogue of Microorganisms (GCM) 10K type strain sequencing project: providing services to taxonomists for standard genome sequencing and annotation.</title>
        <authorList>
            <consortium name="The Broad Institute Genomics Platform"/>
            <consortium name="The Broad Institute Genome Sequencing Center for Infectious Disease"/>
            <person name="Wu L."/>
            <person name="Ma J."/>
        </authorList>
    </citation>
    <scope>NUCLEOTIDE SEQUENCE [LARGE SCALE GENOMIC DNA]</scope>
    <source>
        <strain evidence="3">JCM 17326</strain>
    </source>
</reference>
<dbReference type="SUPFAM" id="SSF51905">
    <property type="entry name" value="FAD/NAD(P)-binding domain"/>
    <property type="match status" value="1"/>
</dbReference>